<dbReference type="Gene3D" id="3.30.420.10">
    <property type="entry name" value="Ribonuclease H-like superfamily/Ribonuclease H"/>
    <property type="match status" value="1"/>
</dbReference>
<dbReference type="PANTHER" id="PTHR47765">
    <property type="entry name" value="3'-5' EXONUCLEASE DOMAIN-CONTAINING PROTEIN"/>
    <property type="match status" value="1"/>
</dbReference>
<gene>
    <name evidence="4" type="ORF">UPYG_G00286540</name>
</gene>
<accession>A0ABD0WTA9</accession>
<organism evidence="4 5">
    <name type="scientific">Umbra pygmaea</name>
    <name type="common">Eastern mudminnow</name>
    <dbReference type="NCBI Taxonomy" id="75934"/>
    <lineage>
        <taxon>Eukaryota</taxon>
        <taxon>Metazoa</taxon>
        <taxon>Chordata</taxon>
        <taxon>Craniata</taxon>
        <taxon>Vertebrata</taxon>
        <taxon>Euteleostomi</taxon>
        <taxon>Actinopterygii</taxon>
        <taxon>Neopterygii</taxon>
        <taxon>Teleostei</taxon>
        <taxon>Protacanthopterygii</taxon>
        <taxon>Esociformes</taxon>
        <taxon>Umbridae</taxon>
        <taxon>Umbra</taxon>
    </lineage>
</organism>
<feature type="compositionally biased region" description="Basic and acidic residues" evidence="1">
    <location>
        <begin position="526"/>
        <end position="537"/>
    </location>
</feature>
<dbReference type="AlphaFoldDB" id="A0ABD0WTA9"/>
<sequence>MGHSILMEFEHWRRTNPKVTFQAVPEASKIRLQRRALSLLTDAQPSFMDPLISIYQLQTLDQSLLKLHIIRLQSLNCYREAALLSMKLELQNELNMEEICVPLILQDKLPIAESYVSGHPDLEERMVTLLDSWCHYDFNIVQLCSQFPHLCLTKHQKDQIQPKMLSKQVFRLMEKFNIHPGLCPNSVHKRKSDSLRFLMYKRFVEKGMSEENWSDHVQSTVAEDPELQIELVEMVVRYDHLENAAKWSLRYGLPKDRLPFGVWDKMESLPPSLKEVDKDSSPELWDPPQAHRNRFYQLPISREHVHFLNTLEGLQQYKETVLQAGSLVGVDMEWRAGFGAVPSQQQVSLIQLAVPGQVFLLDLCAPGFCQHIDTVDFIRSLFTDPTILKLGYGMAGDLRCLLATWPQFSKEPLKIEGLLDLLTVHQQIQRSASCRRGGGGPRGVLVEEGPAEKGLSLLVQQVLGRPLDKMEQLSNWERRPLRTSQLRYAAVDAYCLLDIYLKLSQDPTCFGLPPDLRSISSAQTKKGKEEKKKEERKKQARHQRVLQKTSEALGLSPTRGPGNSTLGRDESQDSPMAPQQLRVVCDNMLQGLGRYLRCLGVDVLMLENNDDHRVAAQLAQEEGRVILTCGQPYQTLKSQVGEGRCIALDCSEKARDQAVRVLRYFNVQPTQSDIFSRCQVCNSDQYLKLPRENMTQLLTERGFLQNHQQIPVSSGCETWNDSLDPPISPTLPTPIAPTTAPFLSPGAPRYSPHCRWAPLSDLDTQTLTFPGGAVLQLHTVPPGLLPRIPFFFICTGCGKVFWEGSHFSRVLSQFQEVLCITEDTEDTSPSSNHA</sequence>
<evidence type="ECO:0000259" key="2">
    <source>
        <dbReference type="Pfam" id="PF01612"/>
    </source>
</evidence>
<dbReference type="Pfam" id="PF01927">
    <property type="entry name" value="Mut7-C"/>
    <property type="match status" value="2"/>
</dbReference>
<evidence type="ECO:0000256" key="1">
    <source>
        <dbReference type="SAM" id="MobiDB-lite"/>
    </source>
</evidence>
<dbReference type="EMBL" id="JAGEUA010000009">
    <property type="protein sequence ID" value="KAL0965848.1"/>
    <property type="molecule type" value="Genomic_DNA"/>
</dbReference>
<evidence type="ECO:0000313" key="5">
    <source>
        <dbReference type="Proteomes" id="UP001557470"/>
    </source>
</evidence>
<dbReference type="Proteomes" id="UP001557470">
    <property type="component" value="Unassembled WGS sequence"/>
</dbReference>
<reference evidence="4 5" key="1">
    <citation type="submission" date="2024-06" db="EMBL/GenBank/DDBJ databases">
        <authorList>
            <person name="Pan Q."/>
            <person name="Wen M."/>
            <person name="Jouanno E."/>
            <person name="Zahm M."/>
            <person name="Klopp C."/>
            <person name="Cabau C."/>
            <person name="Louis A."/>
            <person name="Berthelot C."/>
            <person name="Parey E."/>
            <person name="Roest Crollius H."/>
            <person name="Montfort J."/>
            <person name="Robinson-Rechavi M."/>
            <person name="Bouchez O."/>
            <person name="Lampietro C."/>
            <person name="Lopez Roques C."/>
            <person name="Donnadieu C."/>
            <person name="Postlethwait J."/>
            <person name="Bobe J."/>
            <person name="Verreycken H."/>
            <person name="Guiguen Y."/>
        </authorList>
    </citation>
    <scope>NUCLEOTIDE SEQUENCE [LARGE SCALE GENOMIC DNA]</scope>
    <source>
        <strain evidence="4">Up_M1</strain>
        <tissue evidence="4">Testis</tissue>
    </source>
</reference>
<feature type="region of interest" description="Disordered" evidence="1">
    <location>
        <begin position="514"/>
        <end position="577"/>
    </location>
</feature>
<keyword evidence="5" id="KW-1185">Reference proteome</keyword>
<dbReference type="InterPro" id="IPR036397">
    <property type="entry name" value="RNaseH_sf"/>
</dbReference>
<evidence type="ECO:0000313" key="4">
    <source>
        <dbReference type="EMBL" id="KAL0965848.1"/>
    </source>
</evidence>
<feature type="domain" description="Mut7-C RNAse" evidence="3">
    <location>
        <begin position="779"/>
        <end position="811"/>
    </location>
</feature>
<dbReference type="PANTHER" id="PTHR47765:SF2">
    <property type="entry name" value="EXONUCLEASE MUT-7 HOMOLOG"/>
    <property type="match status" value="1"/>
</dbReference>
<protein>
    <recommendedName>
        <fullName evidence="6">3'-5' exonuclease domain-containing protein</fullName>
    </recommendedName>
</protein>
<dbReference type="InterPro" id="IPR012337">
    <property type="entry name" value="RNaseH-like_sf"/>
</dbReference>
<dbReference type="Pfam" id="PF01612">
    <property type="entry name" value="DNA_pol_A_exo1"/>
    <property type="match status" value="1"/>
</dbReference>
<evidence type="ECO:0008006" key="6">
    <source>
        <dbReference type="Google" id="ProtNLM"/>
    </source>
</evidence>
<evidence type="ECO:0000259" key="3">
    <source>
        <dbReference type="Pfam" id="PF01927"/>
    </source>
</evidence>
<proteinExistence type="predicted"/>
<dbReference type="InterPro" id="IPR052408">
    <property type="entry name" value="Exonuclease_MUT-7-like"/>
</dbReference>
<feature type="domain" description="3'-5' exonuclease" evidence="2">
    <location>
        <begin position="309"/>
        <end position="504"/>
    </location>
</feature>
<name>A0ABD0WTA9_UMBPY</name>
<dbReference type="InterPro" id="IPR002562">
    <property type="entry name" value="3'-5'_exonuclease_dom"/>
</dbReference>
<dbReference type="SUPFAM" id="SSF53098">
    <property type="entry name" value="Ribonuclease H-like"/>
    <property type="match status" value="1"/>
</dbReference>
<dbReference type="InterPro" id="IPR002782">
    <property type="entry name" value="Mut7-C_RNAse_dom"/>
</dbReference>
<comment type="caution">
    <text evidence="4">The sequence shown here is derived from an EMBL/GenBank/DDBJ whole genome shotgun (WGS) entry which is preliminary data.</text>
</comment>
<feature type="domain" description="Mut7-C RNAse" evidence="3">
    <location>
        <begin position="582"/>
        <end position="716"/>
    </location>
</feature>